<keyword evidence="2" id="KW-1185">Reference proteome</keyword>
<dbReference type="AlphaFoldDB" id="A0A1I7X515"/>
<keyword evidence="1" id="KW-1133">Transmembrane helix</keyword>
<proteinExistence type="predicted"/>
<accession>A0A1I7X515</accession>
<keyword evidence="1" id="KW-0812">Transmembrane</keyword>
<name>A0A1I7X515_HETBA</name>
<reference evidence="3" key="1">
    <citation type="submission" date="2016-11" db="UniProtKB">
        <authorList>
            <consortium name="WormBaseParasite"/>
        </authorList>
    </citation>
    <scope>IDENTIFICATION</scope>
</reference>
<dbReference type="Proteomes" id="UP000095283">
    <property type="component" value="Unplaced"/>
</dbReference>
<evidence type="ECO:0000256" key="1">
    <source>
        <dbReference type="SAM" id="Phobius"/>
    </source>
</evidence>
<dbReference type="WBParaSite" id="Hba_12685">
    <property type="protein sequence ID" value="Hba_12685"/>
    <property type="gene ID" value="Hba_12685"/>
</dbReference>
<evidence type="ECO:0000313" key="2">
    <source>
        <dbReference type="Proteomes" id="UP000095283"/>
    </source>
</evidence>
<keyword evidence="1" id="KW-0472">Membrane</keyword>
<organism evidence="2 3">
    <name type="scientific">Heterorhabditis bacteriophora</name>
    <name type="common">Entomopathogenic nematode worm</name>
    <dbReference type="NCBI Taxonomy" id="37862"/>
    <lineage>
        <taxon>Eukaryota</taxon>
        <taxon>Metazoa</taxon>
        <taxon>Ecdysozoa</taxon>
        <taxon>Nematoda</taxon>
        <taxon>Chromadorea</taxon>
        <taxon>Rhabditida</taxon>
        <taxon>Rhabditina</taxon>
        <taxon>Rhabditomorpha</taxon>
        <taxon>Strongyloidea</taxon>
        <taxon>Heterorhabditidae</taxon>
        <taxon>Heterorhabditis</taxon>
    </lineage>
</organism>
<evidence type="ECO:0000313" key="3">
    <source>
        <dbReference type="WBParaSite" id="Hba_12685"/>
    </source>
</evidence>
<feature type="transmembrane region" description="Helical" evidence="1">
    <location>
        <begin position="20"/>
        <end position="40"/>
    </location>
</feature>
<sequence>MVSSIIESSNMFFDKFSSRVLLHTFITLAATVMLVFTSTYDFFLTQNCLEEYFVIPHL</sequence>
<protein>
    <submittedName>
        <fullName evidence="3">Uncharacterized protein</fullName>
    </submittedName>
</protein>